<evidence type="ECO:0000313" key="3">
    <source>
        <dbReference type="EMBL" id="GLK83968.1"/>
    </source>
</evidence>
<evidence type="ECO:0000256" key="1">
    <source>
        <dbReference type="SAM" id="SignalP"/>
    </source>
</evidence>
<keyword evidence="1" id="KW-0732">Signal</keyword>
<sequence>MVFSYPTSRRSTLRGGLKAALIAAAALVPLALPLAPAQAADKVTLMLNWYVYGEHAPFFYGKAKGFYAAEGIDLDIQEGRGSAVTIQAVAAGTVDFAYADVPTMIRAAVKGAPVTAVGVALQTSPMSVMGFTDKNIKKPEDIKGKIVATTPGDSMSQIWPLFLKQTGLSERDFQTVSGDGQTKLNAVINGQADLLLGYSMDQSMKIKDATGKDVHPIMFADYGIHLISSGVIVNKEFLAKNPDLVRRFMAATTKSFEEAEKNPEGATDAVLAALPKAGQRATLLEGFQRTIPLYRTAETKTRRPFQVTDANMKDSVELLVEYGGVAASAKDNPKAFYTRDYLPADPSN</sequence>
<gene>
    <name evidence="3" type="ORF">GCM10017653_20380</name>
</gene>
<protein>
    <submittedName>
        <fullName evidence="3">Nitrate ABC transporter substrate-binding protein</fullName>
    </submittedName>
</protein>
<dbReference type="PROSITE" id="PS51318">
    <property type="entry name" value="TAT"/>
    <property type="match status" value="1"/>
</dbReference>
<dbReference type="AlphaFoldDB" id="A0A9W6NAU1"/>
<dbReference type="SUPFAM" id="SSF53850">
    <property type="entry name" value="Periplasmic binding protein-like II"/>
    <property type="match status" value="1"/>
</dbReference>
<reference evidence="3" key="2">
    <citation type="submission" date="2023-01" db="EMBL/GenBank/DDBJ databases">
        <authorList>
            <person name="Sun Q."/>
            <person name="Evtushenko L."/>
        </authorList>
    </citation>
    <scope>NUCLEOTIDE SEQUENCE</scope>
    <source>
        <strain evidence="3">VKM B-2789</strain>
    </source>
</reference>
<dbReference type="PANTHER" id="PTHR31528">
    <property type="entry name" value="4-AMINO-5-HYDROXYMETHYL-2-METHYLPYRIMIDINE PHOSPHATE SYNTHASE THI11-RELATED"/>
    <property type="match status" value="1"/>
</dbReference>
<keyword evidence="4" id="KW-1185">Reference proteome</keyword>
<feature type="domain" description="SsuA/THI5-like" evidence="2">
    <location>
        <begin position="54"/>
        <end position="266"/>
    </location>
</feature>
<proteinExistence type="predicted"/>
<evidence type="ECO:0000259" key="2">
    <source>
        <dbReference type="Pfam" id="PF09084"/>
    </source>
</evidence>
<dbReference type="InterPro" id="IPR027939">
    <property type="entry name" value="NMT1/THI5"/>
</dbReference>
<dbReference type="InterPro" id="IPR015168">
    <property type="entry name" value="SsuA/THI5"/>
</dbReference>
<dbReference type="Pfam" id="PF09084">
    <property type="entry name" value="NMT1"/>
    <property type="match status" value="1"/>
</dbReference>
<feature type="chain" id="PRO_5040765978" evidence="1">
    <location>
        <begin position="40"/>
        <end position="348"/>
    </location>
</feature>
<dbReference type="InterPro" id="IPR006311">
    <property type="entry name" value="TAT_signal"/>
</dbReference>
<dbReference type="Proteomes" id="UP001143330">
    <property type="component" value="Unassembled WGS sequence"/>
</dbReference>
<dbReference type="GO" id="GO:0009228">
    <property type="term" value="P:thiamine biosynthetic process"/>
    <property type="evidence" value="ECO:0007669"/>
    <property type="project" value="InterPro"/>
</dbReference>
<dbReference type="EMBL" id="BSFM01000011">
    <property type="protein sequence ID" value="GLK83968.1"/>
    <property type="molecule type" value="Genomic_DNA"/>
</dbReference>
<accession>A0A9W6NAU1</accession>
<dbReference type="Gene3D" id="3.40.190.10">
    <property type="entry name" value="Periplasmic binding protein-like II"/>
    <property type="match status" value="2"/>
</dbReference>
<dbReference type="RefSeq" id="WP_213364163.1">
    <property type="nucleotide sequence ID" value="NZ_BSFM01000011.1"/>
</dbReference>
<feature type="signal peptide" evidence="1">
    <location>
        <begin position="1"/>
        <end position="39"/>
    </location>
</feature>
<reference evidence="3" key="1">
    <citation type="journal article" date="2014" name="Int. J. Syst. Evol. Microbiol.">
        <title>Complete genome sequence of Corynebacterium casei LMG S-19264T (=DSM 44701T), isolated from a smear-ripened cheese.</title>
        <authorList>
            <consortium name="US DOE Joint Genome Institute (JGI-PGF)"/>
            <person name="Walter F."/>
            <person name="Albersmeier A."/>
            <person name="Kalinowski J."/>
            <person name="Ruckert C."/>
        </authorList>
    </citation>
    <scope>NUCLEOTIDE SEQUENCE</scope>
    <source>
        <strain evidence="3">VKM B-2789</strain>
    </source>
</reference>
<name>A0A9W6NAU1_9HYPH</name>
<organism evidence="3 4">
    <name type="scientific">Ancylobacter defluvii</name>
    <dbReference type="NCBI Taxonomy" id="1282440"/>
    <lineage>
        <taxon>Bacteria</taxon>
        <taxon>Pseudomonadati</taxon>
        <taxon>Pseudomonadota</taxon>
        <taxon>Alphaproteobacteria</taxon>
        <taxon>Hyphomicrobiales</taxon>
        <taxon>Xanthobacteraceae</taxon>
        <taxon>Ancylobacter</taxon>
    </lineage>
</organism>
<comment type="caution">
    <text evidence="3">The sequence shown here is derived from an EMBL/GenBank/DDBJ whole genome shotgun (WGS) entry which is preliminary data.</text>
</comment>
<dbReference type="PANTHER" id="PTHR31528:SF15">
    <property type="entry name" value="RIBOFLAVIN-BINDING PROTEIN RIBY"/>
    <property type="match status" value="1"/>
</dbReference>
<evidence type="ECO:0000313" key="4">
    <source>
        <dbReference type="Proteomes" id="UP001143330"/>
    </source>
</evidence>